<reference evidence="3 4" key="1">
    <citation type="journal article" date="2021" name="ISME Commun">
        <title>Automated analysis of genomic sequences facilitates high-throughput and comprehensive description of bacteria.</title>
        <authorList>
            <person name="Hitch T.C.A."/>
        </authorList>
    </citation>
    <scope>NUCLEOTIDE SEQUENCE [LARGE SCALE GENOMIC DNA]</scope>
    <source>
        <strain evidence="3 4">Sanger_02</strain>
    </source>
</reference>
<proteinExistence type="predicted"/>
<evidence type="ECO:0000256" key="1">
    <source>
        <dbReference type="SAM" id="Coils"/>
    </source>
</evidence>
<dbReference type="RefSeq" id="WP_262581772.1">
    <property type="nucleotide sequence ID" value="NZ_JAOQJV010000011.1"/>
</dbReference>
<organism evidence="3 4">
    <name type="scientific">Dorea ammoniilytica</name>
    <dbReference type="NCBI Taxonomy" id="2981788"/>
    <lineage>
        <taxon>Bacteria</taxon>
        <taxon>Bacillati</taxon>
        <taxon>Bacillota</taxon>
        <taxon>Clostridia</taxon>
        <taxon>Lachnospirales</taxon>
        <taxon>Lachnospiraceae</taxon>
        <taxon>Dorea</taxon>
    </lineage>
</organism>
<evidence type="ECO:0000313" key="3">
    <source>
        <dbReference type="EMBL" id="MCU6700365.1"/>
    </source>
</evidence>
<evidence type="ECO:0000313" key="4">
    <source>
        <dbReference type="Proteomes" id="UP001207605"/>
    </source>
</evidence>
<name>A0ABT2S6Z8_9FIRM</name>
<dbReference type="Proteomes" id="UP001207605">
    <property type="component" value="Unassembled WGS sequence"/>
</dbReference>
<comment type="caution">
    <text evidence="3">The sequence shown here is derived from an EMBL/GenBank/DDBJ whole genome shotgun (WGS) entry which is preliminary data.</text>
</comment>
<accession>A0ABT2S6Z8</accession>
<gene>
    <name evidence="3" type="ORF">OCV65_08995</name>
</gene>
<sequence length="405" mass="47483">MLDLTFGEQVKIILSRKGMTIKELAETIEERTGKKMSRQNLTQRLGRDNFQEQDMRMIADILGCPFQLSILADSEAAERAANVEDIVPTEKELHKLAKTKARKEKKAREAEQLHAAMEQIPSEVTDMSGASEKEMTLGDYMDIHEELVRRETGEIPIVNEMIEEPVTEESVSVMEEIADEPVLMEAEPIEEAAEAVEAVYEETHEEIPEAPRYEEIHEEVQEEVQQEIPEEVHEEAYAEEKKEQTHHEKKLTGWRAMFQRRNKKERQEEKHEEEKIEREIEEATEPLEAMEEESDFIEYEEPVQPEQTYYEEQQPAQEEEIAQAVYAEEEDDDAEDLERGELNPYTGHEYESNSVRMHPKRIGYVQVYDRRDHAWTDMTEWAFLGYQERKKALLGKDYEEPIYLD</sequence>
<feature type="compositionally biased region" description="Acidic residues" evidence="2">
    <location>
        <begin position="279"/>
        <end position="295"/>
    </location>
</feature>
<feature type="coiled-coil region" evidence="1">
    <location>
        <begin position="93"/>
        <end position="120"/>
    </location>
</feature>
<feature type="region of interest" description="Disordered" evidence="2">
    <location>
        <begin position="260"/>
        <end position="295"/>
    </location>
</feature>
<dbReference type="EMBL" id="JAOQJV010000011">
    <property type="protein sequence ID" value="MCU6700365.1"/>
    <property type="molecule type" value="Genomic_DNA"/>
</dbReference>
<keyword evidence="4" id="KW-1185">Reference proteome</keyword>
<keyword evidence="1" id="KW-0175">Coiled coil</keyword>
<feature type="compositionally biased region" description="Basic and acidic residues" evidence="2">
    <location>
        <begin position="265"/>
        <end position="278"/>
    </location>
</feature>
<feature type="region of interest" description="Disordered" evidence="2">
    <location>
        <begin position="328"/>
        <end position="350"/>
    </location>
</feature>
<feature type="compositionally biased region" description="Acidic residues" evidence="2">
    <location>
        <begin position="328"/>
        <end position="338"/>
    </location>
</feature>
<evidence type="ECO:0008006" key="5">
    <source>
        <dbReference type="Google" id="ProtNLM"/>
    </source>
</evidence>
<evidence type="ECO:0000256" key="2">
    <source>
        <dbReference type="SAM" id="MobiDB-lite"/>
    </source>
</evidence>
<protein>
    <recommendedName>
        <fullName evidence="5">HTH cro/C1-type domain-containing protein</fullName>
    </recommendedName>
</protein>